<name>A0AAW4WQ29_9FIRM</name>
<sequence>MKVSVLVTFYNQEDYVDEALQSVFDQKCDFDFEVLIGDDGSTDGTMAKLQKWKQKYPDRMEIYVMDREPGVKYNSSQRASRNRLNLLQYVKGEYFAYLDGDDFYIDDHKLQKQVEIMDQPENAKYAVCAHNVYAYDEKTKENTPFLNCNHTMKLKGTTYWGRFYFHPDSILMRSAYIKDIPMDVVADYFNDNTITFCFIKHGDVYYMPDIMASYRQTGDGIWTGNSRFINYLRNLMDYDLEQKIAPEFIRYSLVRHRADMSFMHKCKEQPAGEKVAFYEKKIKKDGLTVSEAWLEYCKTGKMSDKKALKLYRKAMLWYFVCHVKWLFIDSLLLHN</sequence>
<protein>
    <submittedName>
        <fullName evidence="2">Glycosyltransferase</fullName>
    </submittedName>
</protein>
<evidence type="ECO:0000259" key="1">
    <source>
        <dbReference type="Pfam" id="PF00535"/>
    </source>
</evidence>
<dbReference type="EMBL" id="JAJEQW010000011">
    <property type="protein sequence ID" value="MCC2242769.1"/>
    <property type="molecule type" value="Genomic_DNA"/>
</dbReference>
<dbReference type="InterPro" id="IPR001173">
    <property type="entry name" value="Glyco_trans_2-like"/>
</dbReference>
<feature type="domain" description="Glycosyltransferase 2-like" evidence="1">
    <location>
        <begin position="4"/>
        <end position="176"/>
    </location>
</feature>
<dbReference type="AlphaFoldDB" id="A0AAW4WQ29"/>
<evidence type="ECO:0000313" key="2">
    <source>
        <dbReference type="EMBL" id="MCC2242769.1"/>
    </source>
</evidence>
<dbReference type="Proteomes" id="UP001198893">
    <property type="component" value="Unassembled WGS sequence"/>
</dbReference>
<dbReference type="PANTHER" id="PTHR22916">
    <property type="entry name" value="GLYCOSYLTRANSFERASE"/>
    <property type="match status" value="1"/>
</dbReference>
<dbReference type="PANTHER" id="PTHR22916:SF3">
    <property type="entry name" value="UDP-GLCNAC:BETAGAL BETA-1,3-N-ACETYLGLUCOSAMINYLTRANSFERASE-LIKE PROTEIN 1"/>
    <property type="match status" value="1"/>
</dbReference>
<dbReference type="CDD" id="cd00761">
    <property type="entry name" value="Glyco_tranf_GTA_type"/>
    <property type="match status" value="1"/>
</dbReference>
<accession>A0AAW4WQ29</accession>
<comment type="caution">
    <text evidence="2">The sequence shown here is derived from an EMBL/GenBank/DDBJ whole genome shotgun (WGS) entry which is preliminary data.</text>
</comment>
<reference evidence="2" key="1">
    <citation type="submission" date="2021-10" db="EMBL/GenBank/DDBJ databases">
        <title>Anaerobic single-cell dispensing facilitates the cultivation of human gut bacteria.</title>
        <authorList>
            <person name="Afrizal A."/>
        </authorList>
    </citation>
    <scope>NUCLEOTIDE SEQUENCE</scope>
    <source>
        <strain evidence="2">CLA-AA-H204</strain>
    </source>
</reference>
<dbReference type="InterPro" id="IPR029044">
    <property type="entry name" value="Nucleotide-diphossugar_trans"/>
</dbReference>
<dbReference type="GO" id="GO:0016758">
    <property type="term" value="F:hexosyltransferase activity"/>
    <property type="evidence" value="ECO:0007669"/>
    <property type="project" value="UniProtKB-ARBA"/>
</dbReference>
<dbReference type="Pfam" id="PF00535">
    <property type="entry name" value="Glycos_transf_2"/>
    <property type="match status" value="1"/>
</dbReference>
<dbReference type="RefSeq" id="WP_022244450.1">
    <property type="nucleotide sequence ID" value="NZ_JAJEQW010000011.1"/>
</dbReference>
<proteinExistence type="predicted"/>
<organism evidence="2 3">
    <name type="scientific">Roseburia amylophila</name>
    <dbReference type="NCBI Taxonomy" id="2981794"/>
    <lineage>
        <taxon>Bacteria</taxon>
        <taxon>Bacillati</taxon>
        <taxon>Bacillota</taxon>
        <taxon>Clostridia</taxon>
        <taxon>Lachnospirales</taxon>
        <taxon>Lachnospiraceae</taxon>
        <taxon>Roseburia</taxon>
    </lineage>
</organism>
<gene>
    <name evidence="2" type="ORF">LKD47_10715</name>
</gene>
<dbReference type="Gene3D" id="3.90.550.10">
    <property type="entry name" value="Spore Coat Polysaccharide Biosynthesis Protein SpsA, Chain A"/>
    <property type="match status" value="1"/>
</dbReference>
<evidence type="ECO:0000313" key="3">
    <source>
        <dbReference type="Proteomes" id="UP001198893"/>
    </source>
</evidence>
<dbReference type="SUPFAM" id="SSF53448">
    <property type="entry name" value="Nucleotide-diphospho-sugar transferases"/>
    <property type="match status" value="1"/>
</dbReference>